<proteinExistence type="predicted"/>
<reference evidence="4 5" key="1">
    <citation type="submission" date="2021-01" db="EMBL/GenBank/DDBJ databases">
        <title>Genome Sequencing of Type Strains.</title>
        <authorList>
            <person name="Lemaire J.F."/>
            <person name="Inderbitzin P."/>
            <person name="Collins S.B."/>
            <person name="Wespe N."/>
            <person name="Knight-Connoni V."/>
        </authorList>
    </citation>
    <scope>NUCLEOTIDE SEQUENCE [LARGE SCALE GENOMIC DNA]</scope>
    <source>
        <strain evidence="4 5">DSM 14730</strain>
    </source>
</reference>
<dbReference type="SUPFAM" id="SSF51905">
    <property type="entry name" value="FAD/NAD(P)-binding domain"/>
    <property type="match status" value="1"/>
</dbReference>
<comment type="cofactor">
    <cofactor evidence="1">
        <name>FAD</name>
        <dbReference type="ChEBI" id="CHEBI:57692"/>
    </cofactor>
</comment>
<keyword evidence="5" id="KW-1185">Reference proteome</keyword>
<dbReference type="EMBL" id="JAFHKS010000042">
    <property type="protein sequence ID" value="MBN3544490.1"/>
    <property type="molecule type" value="Genomic_DNA"/>
</dbReference>
<name>A0ABS2ZCM4_9BACL</name>
<keyword evidence="2" id="KW-0560">Oxidoreductase</keyword>
<dbReference type="InterPro" id="IPR050281">
    <property type="entry name" value="Flavin_monoamine_oxidase"/>
</dbReference>
<feature type="domain" description="Amine oxidase" evidence="3">
    <location>
        <begin position="35"/>
        <end position="483"/>
    </location>
</feature>
<dbReference type="InterPro" id="IPR001613">
    <property type="entry name" value="Flavin_amine_oxidase"/>
</dbReference>
<evidence type="ECO:0000256" key="1">
    <source>
        <dbReference type="ARBA" id="ARBA00001974"/>
    </source>
</evidence>
<dbReference type="PANTHER" id="PTHR10742">
    <property type="entry name" value="FLAVIN MONOAMINE OXIDASE"/>
    <property type="match status" value="1"/>
</dbReference>
<evidence type="ECO:0000313" key="5">
    <source>
        <dbReference type="Proteomes" id="UP001319060"/>
    </source>
</evidence>
<dbReference type="Proteomes" id="UP001319060">
    <property type="component" value="Unassembled WGS sequence"/>
</dbReference>
<organism evidence="4 5">
    <name type="scientific">Fictibacillus barbaricus</name>
    <dbReference type="NCBI Taxonomy" id="182136"/>
    <lineage>
        <taxon>Bacteria</taxon>
        <taxon>Bacillati</taxon>
        <taxon>Bacillota</taxon>
        <taxon>Bacilli</taxon>
        <taxon>Bacillales</taxon>
        <taxon>Fictibacillaceae</taxon>
        <taxon>Fictibacillus</taxon>
    </lineage>
</organism>
<evidence type="ECO:0000313" key="4">
    <source>
        <dbReference type="EMBL" id="MBN3544490.1"/>
    </source>
</evidence>
<evidence type="ECO:0000259" key="3">
    <source>
        <dbReference type="Pfam" id="PF01593"/>
    </source>
</evidence>
<dbReference type="Pfam" id="PF01593">
    <property type="entry name" value="Amino_oxidase"/>
    <property type="match status" value="1"/>
</dbReference>
<protein>
    <submittedName>
        <fullName evidence="4">Flavin monoamine oxidase family protein</fullName>
    </submittedName>
</protein>
<dbReference type="RefSeq" id="WP_188403811.1">
    <property type="nucleotide sequence ID" value="NZ_BMCE01000002.1"/>
</dbReference>
<dbReference type="Gene3D" id="3.50.50.60">
    <property type="entry name" value="FAD/NAD(P)-binding domain"/>
    <property type="match status" value="1"/>
</dbReference>
<sequence>MYDSFLTQETMLHAIRKGLKKTSSPQKIIIAGAGMAGLVAASLLHSAGHEVQILEAAHRVGGRIYTVRAPFTHGNYFEAGAMRIPDTHKLVIEYIKKFNLPTNQFINSNPHDLLYVNGVRTSNISYEKDPNILNFPVAENEKGKTAQQLIQYAVQPLADFIEKDPDKNWPVVIQNFQQYSLDNYLRHNPFGRSLSSGAIDKIKVLLSLEGLPELSFLEILRDILIIFINPQLKYIEITGGYDKLPRAFLKELRHHIFFGQKLTKIVQNTKNVSLYTESPQTLHRYHFEADRVIITIPFAVLNFVQIEPFDSLSYYKRKAIRELHYVPSTKIGIEFKHRFWEKDGLTGGRTVTDFASRFTHYPSRNNPRTTSGVVLGSYTWEDDTVPWKSGSNEMKIKETLHHLAQFHGDQVYHHFVTGHAHSWSLDPNAGGGFAMYKPYQEAELYEPIKAVEGRLHFAGEHTTLQHGWVEGAIESGIRAAIEING</sequence>
<dbReference type="InterPro" id="IPR002937">
    <property type="entry name" value="Amino_oxidase"/>
</dbReference>
<accession>A0ABS2ZCM4</accession>
<gene>
    <name evidence="4" type="ORF">JYA64_04255</name>
</gene>
<comment type="caution">
    <text evidence="4">The sequence shown here is derived from an EMBL/GenBank/DDBJ whole genome shotgun (WGS) entry which is preliminary data.</text>
</comment>
<dbReference type="PRINTS" id="PR00757">
    <property type="entry name" value="AMINEOXDASEF"/>
</dbReference>
<dbReference type="Gene3D" id="3.90.660.10">
    <property type="match status" value="1"/>
</dbReference>
<dbReference type="SUPFAM" id="SSF54373">
    <property type="entry name" value="FAD-linked reductases, C-terminal domain"/>
    <property type="match status" value="1"/>
</dbReference>
<dbReference type="Gene3D" id="1.10.405.10">
    <property type="entry name" value="Guanine Nucleotide Dissociation Inhibitor, domain 1"/>
    <property type="match status" value="1"/>
</dbReference>
<evidence type="ECO:0000256" key="2">
    <source>
        <dbReference type="ARBA" id="ARBA00023002"/>
    </source>
</evidence>
<dbReference type="InterPro" id="IPR036188">
    <property type="entry name" value="FAD/NAD-bd_sf"/>
</dbReference>
<dbReference type="PANTHER" id="PTHR10742:SF342">
    <property type="entry name" value="AMINE OXIDASE"/>
    <property type="match status" value="1"/>
</dbReference>